<feature type="compositionally biased region" description="Basic and acidic residues" evidence="1">
    <location>
        <begin position="16"/>
        <end position="25"/>
    </location>
</feature>
<dbReference type="EMBL" id="KV453916">
    <property type="protein sequence ID" value="ODV76941.1"/>
    <property type="molecule type" value="Genomic_DNA"/>
</dbReference>
<reference evidence="3" key="1">
    <citation type="submission" date="2016-05" db="EMBL/GenBank/DDBJ databases">
        <title>Comparative genomics of biotechnologically important yeasts.</title>
        <authorList>
            <consortium name="DOE Joint Genome Institute"/>
            <person name="Riley R."/>
            <person name="Haridas S."/>
            <person name="Wolfe K.H."/>
            <person name="Lopes M.R."/>
            <person name="Hittinger C.T."/>
            <person name="Goker M."/>
            <person name="Salamov A."/>
            <person name="Wisecaver J."/>
            <person name="Long T.M."/>
            <person name="Aerts A.L."/>
            <person name="Barry K."/>
            <person name="Choi C."/>
            <person name="Clum A."/>
            <person name="Coughlan A.Y."/>
            <person name="Deshpande S."/>
            <person name="Douglass A.P."/>
            <person name="Hanson S.J."/>
            <person name="Klenk H.-P."/>
            <person name="Labutti K."/>
            <person name="Lapidus A."/>
            <person name="Lindquist E."/>
            <person name="Lipzen A."/>
            <person name="Meier-Kolthoff J.P."/>
            <person name="Ohm R.A."/>
            <person name="Otillar R.P."/>
            <person name="Pangilinan J."/>
            <person name="Peng Y."/>
            <person name="Rokas A."/>
            <person name="Rosa C.A."/>
            <person name="Scheuner C."/>
            <person name="Sibirny A.A."/>
            <person name="Slot J.C."/>
            <person name="Stielow J.B."/>
            <person name="Sun H."/>
            <person name="Kurtzman C.P."/>
            <person name="Blackwell M."/>
            <person name="Grigoriev I.V."/>
            <person name="Jeffries T.W."/>
        </authorList>
    </citation>
    <scope>NUCLEOTIDE SEQUENCE [LARGE SCALE GENOMIC DNA]</scope>
    <source>
        <strain evidence="3">NRRL Y-17324</strain>
    </source>
</reference>
<evidence type="ECO:0000256" key="1">
    <source>
        <dbReference type="SAM" id="MobiDB-lite"/>
    </source>
</evidence>
<feature type="compositionally biased region" description="Polar residues" evidence="1">
    <location>
        <begin position="283"/>
        <end position="296"/>
    </location>
</feature>
<feature type="region of interest" description="Disordered" evidence="1">
    <location>
        <begin position="177"/>
        <end position="197"/>
    </location>
</feature>
<organism evidence="2 3">
    <name type="scientific">Suhomyces tanzawaensis NRRL Y-17324</name>
    <dbReference type="NCBI Taxonomy" id="984487"/>
    <lineage>
        <taxon>Eukaryota</taxon>
        <taxon>Fungi</taxon>
        <taxon>Dikarya</taxon>
        <taxon>Ascomycota</taxon>
        <taxon>Saccharomycotina</taxon>
        <taxon>Pichiomycetes</taxon>
        <taxon>Debaryomycetaceae</taxon>
        <taxon>Suhomyces</taxon>
    </lineage>
</organism>
<evidence type="ECO:0000313" key="2">
    <source>
        <dbReference type="EMBL" id="ODV76941.1"/>
    </source>
</evidence>
<accession>A0A1E4SBR6</accession>
<feature type="region of interest" description="Disordered" evidence="1">
    <location>
        <begin position="131"/>
        <end position="156"/>
    </location>
</feature>
<proteinExistence type="predicted"/>
<name>A0A1E4SBR6_9ASCO</name>
<gene>
    <name evidence="2" type="ORF">CANTADRAFT_8118</name>
</gene>
<dbReference type="AlphaFoldDB" id="A0A1E4SBR6"/>
<keyword evidence="3" id="KW-1185">Reference proteome</keyword>
<feature type="compositionally biased region" description="Low complexity" evidence="1">
    <location>
        <begin position="33"/>
        <end position="66"/>
    </location>
</feature>
<sequence length="312" mass="34080">MSFYLLPAANYQTQQKLKEQMEGKKRELRKHSSTGSKKSSKSSAAPSIIAPSAYSSRTPRTSISSSGNDQFAATRKMSITSGDSKSSNETTLTAPSRKTQAASPSSNHHMKADNESFYDNYSPYSRKHIIKSSASSTAGSIDSSRRPSAVPSSFNYSSNLDMSQVLKVSKQHALHKKSTKLSESMSNLSIGETSGFDSESKDIKVEFKNVNFQVLEPPQVATKQPEETIDTIASDEDEDSEAESASNNNLTKVYSNVSSIFSTKNDPSLYKSQTASTAQSSSPLASHKNSNDNLNISQKLNKFSRFKKKFSV</sequence>
<feature type="compositionally biased region" description="Polar residues" evidence="1">
    <location>
        <begin position="67"/>
        <end position="107"/>
    </location>
</feature>
<protein>
    <submittedName>
        <fullName evidence="2">Uncharacterized protein</fullName>
    </submittedName>
</protein>
<feature type="compositionally biased region" description="Polar residues" evidence="1">
    <location>
        <begin position="181"/>
        <end position="197"/>
    </location>
</feature>
<feature type="compositionally biased region" description="Low complexity" evidence="1">
    <location>
        <begin position="272"/>
        <end position="282"/>
    </location>
</feature>
<evidence type="ECO:0000313" key="3">
    <source>
        <dbReference type="Proteomes" id="UP000094285"/>
    </source>
</evidence>
<dbReference type="GeneID" id="30985375"/>
<dbReference type="RefSeq" id="XP_020062063.1">
    <property type="nucleotide sequence ID" value="XM_020211239.1"/>
</dbReference>
<feature type="region of interest" description="Disordered" evidence="1">
    <location>
        <begin position="216"/>
        <end position="249"/>
    </location>
</feature>
<feature type="region of interest" description="Disordered" evidence="1">
    <location>
        <begin position="15"/>
        <end position="118"/>
    </location>
</feature>
<feature type="compositionally biased region" description="Low complexity" evidence="1">
    <location>
        <begin position="131"/>
        <end position="142"/>
    </location>
</feature>
<feature type="region of interest" description="Disordered" evidence="1">
    <location>
        <begin position="266"/>
        <end position="296"/>
    </location>
</feature>
<dbReference type="Proteomes" id="UP000094285">
    <property type="component" value="Unassembled WGS sequence"/>
</dbReference>
<feature type="compositionally biased region" description="Acidic residues" evidence="1">
    <location>
        <begin position="227"/>
        <end position="242"/>
    </location>
</feature>